<sequence length="286" mass="31060">MSAKRYAGVLTLAVALLAGCGGSQEPPSSAAPATTSPASGQAKLLQLQNAISACMKSNGFKYIAYAPARKEESVGGSTKSGDYEAMRKIRSKYGYTVFAINVYGPSPEFVKRPAESDPNREIQMKLSPTQRDAYRGAIDSCTAKAAKSILNLDLKTRSDLLLAQKKAADEARDRHLNGDSVLVGLAQKFGDCMKVKGYTISSLKPVQIANRGATHFLDLSTIATESSPEQSPQEQEKRKQQDKAHLDKEIKDALDDLECGKEFYAAYMPKESDVTQKVQDEYGVAY</sequence>
<feature type="region of interest" description="Disordered" evidence="1">
    <location>
        <begin position="224"/>
        <end position="245"/>
    </location>
</feature>
<dbReference type="PROSITE" id="PS51257">
    <property type="entry name" value="PROKAR_LIPOPROTEIN"/>
    <property type="match status" value="1"/>
</dbReference>
<dbReference type="Proteomes" id="UP000198923">
    <property type="component" value="Unassembled WGS sequence"/>
</dbReference>
<dbReference type="AlphaFoldDB" id="A0A1G8AM17"/>
<proteinExistence type="predicted"/>
<evidence type="ECO:0000313" key="3">
    <source>
        <dbReference type="Proteomes" id="UP000198923"/>
    </source>
</evidence>
<evidence type="ECO:0000256" key="1">
    <source>
        <dbReference type="SAM" id="MobiDB-lite"/>
    </source>
</evidence>
<gene>
    <name evidence="2" type="ORF">SAMN05421505_112221</name>
</gene>
<keyword evidence="3" id="KW-1185">Reference proteome</keyword>
<accession>A0A1G8AM17</accession>
<organism evidence="2 3">
    <name type="scientific">Sinosporangium album</name>
    <dbReference type="NCBI Taxonomy" id="504805"/>
    <lineage>
        <taxon>Bacteria</taxon>
        <taxon>Bacillati</taxon>
        <taxon>Actinomycetota</taxon>
        <taxon>Actinomycetes</taxon>
        <taxon>Streptosporangiales</taxon>
        <taxon>Streptosporangiaceae</taxon>
        <taxon>Sinosporangium</taxon>
    </lineage>
</organism>
<protein>
    <submittedName>
        <fullName evidence="2">Uncharacterized protein</fullName>
    </submittedName>
</protein>
<dbReference type="EMBL" id="FNCN01000012">
    <property type="protein sequence ID" value="SDH21947.1"/>
    <property type="molecule type" value="Genomic_DNA"/>
</dbReference>
<dbReference type="OrthoDB" id="3403621at2"/>
<dbReference type="RefSeq" id="WP_093171111.1">
    <property type="nucleotide sequence ID" value="NZ_FNCN01000012.1"/>
</dbReference>
<evidence type="ECO:0000313" key="2">
    <source>
        <dbReference type="EMBL" id="SDH21947.1"/>
    </source>
</evidence>
<dbReference type="STRING" id="504805.SAMN05421505_112221"/>
<reference evidence="2 3" key="1">
    <citation type="submission" date="2016-10" db="EMBL/GenBank/DDBJ databases">
        <authorList>
            <person name="de Groot N.N."/>
        </authorList>
    </citation>
    <scope>NUCLEOTIDE SEQUENCE [LARGE SCALE GENOMIC DNA]</scope>
    <source>
        <strain evidence="2 3">CPCC 201354</strain>
    </source>
</reference>
<feature type="compositionally biased region" description="Basic and acidic residues" evidence="1">
    <location>
        <begin position="234"/>
        <end position="245"/>
    </location>
</feature>
<name>A0A1G8AM17_9ACTN</name>